<evidence type="ECO:0000256" key="3">
    <source>
        <dbReference type="ARBA" id="ARBA00023163"/>
    </source>
</evidence>
<name>A0ABS0ADW0_9GAMM</name>
<evidence type="ECO:0000256" key="1">
    <source>
        <dbReference type="ARBA" id="ARBA00023015"/>
    </source>
</evidence>
<gene>
    <name evidence="6" type="ORF">ISO4_00935</name>
</gene>
<dbReference type="InterPro" id="IPR036271">
    <property type="entry name" value="Tet_transcr_reg_TetR-rel_C_sf"/>
</dbReference>
<dbReference type="SUPFAM" id="SSF48498">
    <property type="entry name" value="Tetracyclin repressor-like, C-terminal domain"/>
    <property type="match status" value="1"/>
</dbReference>
<sequence>MSTSNKDPSPDRYHHGDLRRALVDEALVLLAESGDGGFSLRELARRVGVTANASYRHFANKDALLQALASEGFRRLSAAQREAEARAEGDEKLLAGGRSYIRFAHANPALFRLMFSVIPPHRREDELREASRAAFETLRQAVSRGWPGGEPDPDSVTRAALRAWALVHGLGQLLLDGQLDWLEEDPLGLAEAVLADTV</sequence>
<feature type="DNA-binding region" description="H-T-H motif" evidence="4">
    <location>
        <begin position="39"/>
        <end position="58"/>
    </location>
</feature>
<feature type="domain" description="HTH tetR-type" evidence="5">
    <location>
        <begin position="16"/>
        <end position="76"/>
    </location>
</feature>
<reference evidence="6 7" key="1">
    <citation type="submission" date="2012-09" db="EMBL/GenBank/DDBJ databases">
        <title>Genome Sequence of alkane-degrading Bacterium Alcanivorax venustensis ISO4.</title>
        <authorList>
            <person name="Lai Q."/>
            <person name="Shao Z."/>
        </authorList>
    </citation>
    <scope>NUCLEOTIDE SEQUENCE [LARGE SCALE GENOMIC DNA]</scope>
    <source>
        <strain evidence="6 7">ISO4</strain>
    </source>
</reference>
<dbReference type="RefSeq" id="WP_255442187.1">
    <property type="nucleotide sequence ID" value="NZ_ARXR01000005.1"/>
</dbReference>
<protein>
    <submittedName>
        <fullName evidence="6">TetR family transcriptional regulator</fullName>
    </submittedName>
</protein>
<keyword evidence="7" id="KW-1185">Reference proteome</keyword>
<evidence type="ECO:0000259" key="5">
    <source>
        <dbReference type="PROSITE" id="PS50977"/>
    </source>
</evidence>
<organism evidence="6 7">
    <name type="scientific">Alloalcanivorax venustensis ISO4</name>
    <dbReference type="NCBI Taxonomy" id="1177184"/>
    <lineage>
        <taxon>Bacteria</taxon>
        <taxon>Pseudomonadati</taxon>
        <taxon>Pseudomonadota</taxon>
        <taxon>Gammaproteobacteria</taxon>
        <taxon>Oceanospirillales</taxon>
        <taxon>Alcanivoracaceae</taxon>
        <taxon>Alloalcanivorax</taxon>
    </lineage>
</organism>
<dbReference type="InterPro" id="IPR009057">
    <property type="entry name" value="Homeodomain-like_sf"/>
</dbReference>
<dbReference type="PROSITE" id="PS50977">
    <property type="entry name" value="HTH_TETR_2"/>
    <property type="match status" value="1"/>
</dbReference>
<dbReference type="InterPro" id="IPR050109">
    <property type="entry name" value="HTH-type_TetR-like_transc_reg"/>
</dbReference>
<evidence type="ECO:0000313" key="7">
    <source>
        <dbReference type="Proteomes" id="UP000644441"/>
    </source>
</evidence>
<dbReference type="InterPro" id="IPR001647">
    <property type="entry name" value="HTH_TetR"/>
</dbReference>
<dbReference type="PANTHER" id="PTHR30055:SF220">
    <property type="entry name" value="TETR-FAMILY REGULATORY PROTEIN"/>
    <property type="match status" value="1"/>
</dbReference>
<dbReference type="SUPFAM" id="SSF46689">
    <property type="entry name" value="Homeodomain-like"/>
    <property type="match status" value="1"/>
</dbReference>
<evidence type="ECO:0000256" key="2">
    <source>
        <dbReference type="ARBA" id="ARBA00023125"/>
    </source>
</evidence>
<dbReference type="InterPro" id="IPR025996">
    <property type="entry name" value="MT1864/Rv1816-like_C"/>
</dbReference>
<dbReference type="Gene3D" id="1.10.357.10">
    <property type="entry name" value="Tetracycline Repressor, domain 2"/>
    <property type="match status" value="1"/>
</dbReference>
<dbReference type="GeneID" id="99765385"/>
<dbReference type="PRINTS" id="PR00455">
    <property type="entry name" value="HTHTETR"/>
</dbReference>
<keyword evidence="1" id="KW-0805">Transcription regulation</keyword>
<evidence type="ECO:0000256" key="4">
    <source>
        <dbReference type="PROSITE-ProRule" id="PRU00335"/>
    </source>
</evidence>
<dbReference type="PANTHER" id="PTHR30055">
    <property type="entry name" value="HTH-TYPE TRANSCRIPTIONAL REGULATOR RUTR"/>
    <property type="match status" value="1"/>
</dbReference>
<dbReference type="Pfam" id="PF00440">
    <property type="entry name" value="TetR_N"/>
    <property type="match status" value="1"/>
</dbReference>
<accession>A0ABS0ADW0</accession>
<proteinExistence type="predicted"/>
<comment type="caution">
    <text evidence="6">The sequence shown here is derived from an EMBL/GenBank/DDBJ whole genome shotgun (WGS) entry which is preliminary data.</text>
</comment>
<dbReference type="Proteomes" id="UP000644441">
    <property type="component" value="Unassembled WGS sequence"/>
</dbReference>
<evidence type="ECO:0000313" key="6">
    <source>
        <dbReference type="EMBL" id="MBF5052333.1"/>
    </source>
</evidence>
<dbReference type="Pfam" id="PF13305">
    <property type="entry name" value="TetR_C_33"/>
    <property type="match status" value="1"/>
</dbReference>
<keyword evidence="2 4" id="KW-0238">DNA-binding</keyword>
<keyword evidence="3" id="KW-0804">Transcription</keyword>
<dbReference type="EMBL" id="ARXR01000005">
    <property type="protein sequence ID" value="MBF5052333.1"/>
    <property type="molecule type" value="Genomic_DNA"/>
</dbReference>